<dbReference type="PROSITE" id="PS50929">
    <property type="entry name" value="ABC_TM1F"/>
    <property type="match status" value="1"/>
</dbReference>
<dbReference type="Pfam" id="PF00664">
    <property type="entry name" value="ABC_membrane"/>
    <property type="match status" value="1"/>
</dbReference>
<dbReference type="Pfam" id="PF03412">
    <property type="entry name" value="Peptidase_C39"/>
    <property type="match status" value="1"/>
</dbReference>
<dbReference type="InterPro" id="IPR011527">
    <property type="entry name" value="ABC1_TM_dom"/>
</dbReference>
<evidence type="ECO:0000256" key="8">
    <source>
        <dbReference type="ARBA" id="ARBA00022840"/>
    </source>
</evidence>
<evidence type="ECO:0000256" key="12">
    <source>
        <dbReference type="SAM" id="Phobius"/>
    </source>
</evidence>
<dbReference type="Gene3D" id="3.40.50.300">
    <property type="entry name" value="P-loop containing nucleotide triphosphate hydrolases"/>
    <property type="match status" value="1"/>
</dbReference>
<feature type="transmembrane region" description="Helical" evidence="12">
    <location>
        <begin position="169"/>
        <end position="189"/>
    </location>
</feature>
<accession>A0ABS9UIN9</accession>
<keyword evidence="6" id="KW-0547">Nucleotide-binding</keyword>
<dbReference type="PROSITE" id="PS50990">
    <property type="entry name" value="PEPTIDASE_C39"/>
    <property type="match status" value="1"/>
</dbReference>
<feature type="domain" description="ABC transporter" evidence="13">
    <location>
        <begin position="488"/>
        <end position="723"/>
    </location>
</feature>
<dbReference type="InterPro" id="IPR017871">
    <property type="entry name" value="ABC_transporter-like_CS"/>
</dbReference>
<evidence type="ECO:0000256" key="9">
    <source>
        <dbReference type="ARBA" id="ARBA00022967"/>
    </source>
</evidence>
<keyword evidence="9" id="KW-1278">Translocase</keyword>
<proteinExistence type="predicted"/>
<organism evidence="16 17">
    <name type="scientific">Belliella calami</name>
    <dbReference type="NCBI Taxonomy" id="2923436"/>
    <lineage>
        <taxon>Bacteria</taxon>
        <taxon>Pseudomonadati</taxon>
        <taxon>Bacteroidota</taxon>
        <taxon>Cytophagia</taxon>
        <taxon>Cytophagales</taxon>
        <taxon>Cyclobacteriaceae</taxon>
        <taxon>Belliella</taxon>
    </lineage>
</organism>
<dbReference type="CDD" id="cd02418">
    <property type="entry name" value="Peptidase_C39B"/>
    <property type="match status" value="1"/>
</dbReference>
<dbReference type="PROSITE" id="PS00211">
    <property type="entry name" value="ABC_TRANSPORTER_1"/>
    <property type="match status" value="1"/>
</dbReference>
<evidence type="ECO:0000259" key="13">
    <source>
        <dbReference type="PROSITE" id="PS50893"/>
    </source>
</evidence>
<dbReference type="CDD" id="cd18570">
    <property type="entry name" value="ABC_6TM_PCAT1_LagD_like"/>
    <property type="match status" value="1"/>
</dbReference>
<evidence type="ECO:0000256" key="1">
    <source>
        <dbReference type="ARBA" id="ARBA00004651"/>
    </source>
</evidence>
<dbReference type="InterPro" id="IPR003593">
    <property type="entry name" value="AAA+_ATPase"/>
</dbReference>
<evidence type="ECO:0000256" key="6">
    <source>
        <dbReference type="ARBA" id="ARBA00022741"/>
    </source>
</evidence>
<evidence type="ECO:0000313" key="16">
    <source>
        <dbReference type="EMBL" id="MCH7396481.1"/>
    </source>
</evidence>
<dbReference type="InterPro" id="IPR003439">
    <property type="entry name" value="ABC_transporter-like_ATP-bd"/>
</dbReference>
<evidence type="ECO:0000256" key="2">
    <source>
        <dbReference type="ARBA" id="ARBA00022448"/>
    </source>
</evidence>
<feature type="domain" description="Peptidase C39" evidence="15">
    <location>
        <begin position="19"/>
        <end position="143"/>
    </location>
</feature>
<dbReference type="RefSeq" id="WP_241273002.1">
    <property type="nucleotide sequence ID" value="NZ_JAKZGS010000001.1"/>
</dbReference>
<dbReference type="Gene3D" id="1.20.1560.10">
    <property type="entry name" value="ABC transporter type 1, transmembrane domain"/>
    <property type="match status" value="1"/>
</dbReference>
<evidence type="ECO:0000256" key="10">
    <source>
        <dbReference type="ARBA" id="ARBA00022989"/>
    </source>
</evidence>
<evidence type="ECO:0000256" key="5">
    <source>
        <dbReference type="ARBA" id="ARBA00022692"/>
    </source>
</evidence>
<dbReference type="InterPro" id="IPR005074">
    <property type="entry name" value="Peptidase_C39"/>
</dbReference>
<feature type="domain" description="ABC transmembrane type-1" evidence="14">
    <location>
        <begin position="176"/>
        <end position="455"/>
    </location>
</feature>
<dbReference type="Gene3D" id="3.90.70.10">
    <property type="entry name" value="Cysteine proteinases"/>
    <property type="match status" value="1"/>
</dbReference>
<keyword evidence="11 12" id="KW-0472">Membrane</keyword>
<keyword evidence="4" id="KW-0645">Protease</keyword>
<evidence type="ECO:0000259" key="15">
    <source>
        <dbReference type="PROSITE" id="PS50990"/>
    </source>
</evidence>
<keyword evidence="5 12" id="KW-0812">Transmembrane</keyword>
<dbReference type="PANTHER" id="PTHR43394:SF1">
    <property type="entry name" value="ATP-BINDING CASSETTE SUB-FAMILY B MEMBER 10, MITOCHONDRIAL"/>
    <property type="match status" value="1"/>
</dbReference>
<dbReference type="EMBL" id="JAKZGS010000001">
    <property type="protein sequence ID" value="MCH7396481.1"/>
    <property type="molecule type" value="Genomic_DNA"/>
</dbReference>
<dbReference type="Proteomes" id="UP001165488">
    <property type="component" value="Unassembled WGS sequence"/>
</dbReference>
<feature type="transmembrane region" description="Helical" evidence="12">
    <location>
        <begin position="430"/>
        <end position="449"/>
    </location>
</feature>
<sequence length="734" mass="82238">MFNFNYFKNRDFKKTEIQQHDLTDCGATCLAAVAAYYNLEVPISRIRQIAYTDQKGTNLLGMIEAAKQLGFDAKGVKVNNNQISELPGPCIAHVIVRGRLHHYVVVLKSSDLEVTMMDPAFGKVQTIPTEEFFTIWTNVILLLEPNDAFEAKNEKYSVGKRFWFLLKPYTFIFTQILIGSVFAVILGLATSLYIQKIIDNVLPNNNGNLLNLMGVLMIAIILFSVILGHFKSILTLQTGQKIDAKLILGYYKHLLKLPQQFFDTMRTGEIISRINDAVKIRAFINDVIVGFIVNIFVLIFSFTLMFVFYWKLALLMLVVIPLYVIIYYFSNKVNKKTQRELMENSADLEAQLVESLNAVSTIKRFGIEDFTNLKTEGRFINLLKSIYESGTNGIWIGNLSGLVTSVFTVVLLWVGTSFVLQNELTAGELLSFYAIMGYFTGPVASFISMNKTIQDSLIAADRLFEIMDIETESDEGKVRISEEQIGDIQFKDVEFSYGSRNQVFTGLDLEIEAGKITAIVGQSGSGKSTLTSIIQKVYPISSGRVYIGKQNLEYIHEASLKKLIGVVPQNIHLFAGNILDNIAVGDFNPDLDKVLTICQDLGILEFIEELPQGFKTYIGENGVSLSGGQRQRLAIARALYKDPSILIFDEATSALDSESEAFTLKTLYNLKDKGKTVILIAHRLSSVISADKILVMDKGSLIESGGHTELLETKGTYHRMWQKQMPDFQIDTKG</sequence>
<evidence type="ECO:0000256" key="11">
    <source>
        <dbReference type="ARBA" id="ARBA00023136"/>
    </source>
</evidence>
<feature type="transmembrane region" description="Helical" evidence="12">
    <location>
        <begin position="308"/>
        <end position="329"/>
    </location>
</feature>
<keyword evidence="3" id="KW-1003">Cell membrane</keyword>
<dbReference type="SUPFAM" id="SSF90123">
    <property type="entry name" value="ABC transporter transmembrane region"/>
    <property type="match status" value="1"/>
</dbReference>
<feature type="transmembrane region" description="Helical" evidence="12">
    <location>
        <begin position="209"/>
        <end position="230"/>
    </location>
</feature>
<dbReference type="InterPro" id="IPR027417">
    <property type="entry name" value="P-loop_NTPase"/>
</dbReference>
<protein>
    <submittedName>
        <fullName evidence="16">Peptidase domain-containing ABC transporter</fullName>
    </submittedName>
</protein>
<dbReference type="PANTHER" id="PTHR43394">
    <property type="entry name" value="ATP-DEPENDENT PERMEASE MDL1, MITOCHONDRIAL"/>
    <property type="match status" value="1"/>
</dbReference>
<dbReference type="SUPFAM" id="SSF52540">
    <property type="entry name" value="P-loop containing nucleoside triphosphate hydrolases"/>
    <property type="match status" value="1"/>
</dbReference>
<dbReference type="NCBIfam" id="TIGR01193">
    <property type="entry name" value="bacteriocin_ABC"/>
    <property type="match status" value="1"/>
</dbReference>
<feature type="transmembrane region" description="Helical" evidence="12">
    <location>
        <begin position="394"/>
        <end position="418"/>
    </location>
</feature>
<keyword evidence="10 12" id="KW-1133">Transmembrane helix</keyword>
<keyword evidence="8" id="KW-0067">ATP-binding</keyword>
<reference evidence="16" key="1">
    <citation type="submission" date="2022-03" db="EMBL/GenBank/DDBJ databases">
        <title>De novo assembled genomes of Belliella spp. (Cyclobacteriaceae) strains.</title>
        <authorList>
            <person name="Szabo A."/>
            <person name="Korponai K."/>
            <person name="Felfoldi T."/>
        </authorList>
    </citation>
    <scope>NUCLEOTIDE SEQUENCE</scope>
    <source>
        <strain evidence="16">DSM 107340</strain>
    </source>
</reference>
<comment type="caution">
    <text evidence="16">The sequence shown here is derived from an EMBL/GenBank/DDBJ whole genome shotgun (WGS) entry which is preliminary data.</text>
</comment>
<evidence type="ECO:0000256" key="7">
    <source>
        <dbReference type="ARBA" id="ARBA00022801"/>
    </source>
</evidence>
<feature type="transmembrane region" description="Helical" evidence="12">
    <location>
        <begin position="282"/>
        <end position="302"/>
    </location>
</feature>
<gene>
    <name evidence="16" type="ORF">MM236_00715</name>
</gene>
<comment type="subcellular location">
    <subcellularLocation>
        <location evidence="1">Cell membrane</location>
        <topology evidence="1">Multi-pass membrane protein</topology>
    </subcellularLocation>
</comment>
<keyword evidence="7" id="KW-0378">Hydrolase</keyword>
<evidence type="ECO:0000256" key="4">
    <source>
        <dbReference type="ARBA" id="ARBA00022670"/>
    </source>
</evidence>
<keyword evidence="17" id="KW-1185">Reference proteome</keyword>
<name>A0ABS9UIN9_9BACT</name>
<dbReference type="InterPro" id="IPR036640">
    <property type="entry name" value="ABC1_TM_sf"/>
</dbReference>
<evidence type="ECO:0000256" key="3">
    <source>
        <dbReference type="ARBA" id="ARBA00022475"/>
    </source>
</evidence>
<evidence type="ECO:0000259" key="14">
    <source>
        <dbReference type="PROSITE" id="PS50929"/>
    </source>
</evidence>
<evidence type="ECO:0000313" key="17">
    <source>
        <dbReference type="Proteomes" id="UP001165488"/>
    </source>
</evidence>
<dbReference type="Pfam" id="PF00005">
    <property type="entry name" value="ABC_tran"/>
    <property type="match status" value="1"/>
</dbReference>
<dbReference type="InterPro" id="IPR039421">
    <property type="entry name" value="Type_1_exporter"/>
</dbReference>
<keyword evidence="2" id="KW-0813">Transport</keyword>
<dbReference type="SMART" id="SM00382">
    <property type="entry name" value="AAA"/>
    <property type="match status" value="1"/>
</dbReference>
<dbReference type="InterPro" id="IPR005897">
    <property type="entry name" value="Pept_C39_ABC_bacteriocin"/>
</dbReference>
<dbReference type="PROSITE" id="PS50893">
    <property type="entry name" value="ABC_TRANSPORTER_2"/>
    <property type="match status" value="1"/>
</dbReference>